<gene>
    <name evidence="3" type="ORF">BWK73_29175</name>
</gene>
<feature type="non-terminal residue" evidence="3">
    <location>
        <position position="28"/>
    </location>
</feature>
<evidence type="ECO:0000313" key="3">
    <source>
        <dbReference type="EMBL" id="OQX07039.1"/>
    </source>
</evidence>
<feature type="domain" description="RHS protein conserved region" evidence="2">
    <location>
        <begin position="3"/>
        <end position="28"/>
    </location>
</feature>
<dbReference type="Pfam" id="PF03527">
    <property type="entry name" value="RHS"/>
    <property type="match status" value="1"/>
</dbReference>
<evidence type="ECO:0000259" key="2">
    <source>
        <dbReference type="Pfam" id="PF03527"/>
    </source>
</evidence>
<dbReference type="Gene3D" id="2.180.10.10">
    <property type="entry name" value="RHS repeat-associated core"/>
    <property type="match status" value="1"/>
</dbReference>
<feature type="region of interest" description="Disordered" evidence="1">
    <location>
        <begin position="1"/>
        <end position="20"/>
    </location>
</feature>
<comment type="caution">
    <text evidence="3">The sequence shown here is derived from an EMBL/GenBank/DDBJ whole genome shotgun (WGS) entry which is preliminary data.</text>
</comment>
<dbReference type="AlphaFoldDB" id="A0A1Y1QJA8"/>
<dbReference type="InterPro" id="IPR001826">
    <property type="entry name" value="RHS"/>
</dbReference>
<proteinExistence type="predicted"/>
<sequence length="28" mass="3225">MLHYHTDHLGTPRELTDPDGNLLWAASY</sequence>
<feature type="compositionally biased region" description="Basic and acidic residues" evidence="1">
    <location>
        <begin position="1"/>
        <end position="16"/>
    </location>
</feature>
<reference evidence="3 4" key="1">
    <citation type="submission" date="2017-01" db="EMBL/GenBank/DDBJ databases">
        <title>Novel large sulfur bacteria in the metagenomes of groundwater-fed chemosynthetic microbial mats in the Lake Huron basin.</title>
        <authorList>
            <person name="Sharrar A.M."/>
            <person name="Flood B.E."/>
            <person name="Bailey J.V."/>
            <person name="Jones D.S."/>
            <person name="Biddanda B."/>
            <person name="Ruberg S.A."/>
            <person name="Marcus D.N."/>
            <person name="Dick G.J."/>
        </authorList>
    </citation>
    <scope>NUCLEOTIDE SEQUENCE [LARGE SCALE GENOMIC DNA]</scope>
    <source>
        <strain evidence="3">A8</strain>
    </source>
</reference>
<protein>
    <recommendedName>
        <fullName evidence="2">RHS protein conserved region domain-containing protein</fullName>
    </recommendedName>
</protein>
<evidence type="ECO:0000313" key="4">
    <source>
        <dbReference type="Proteomes" id="UP000192491"/>
    </source>
</evidence>
<dbReference type="Proteomes" id="UP000192491">
    <property type="component" value="Unassembled WGS sequence"/>
</dbReference>
<dbReference type="EMBL" id="MTEJ01000222">
    <property type="protein sequence ID" value="OQX07039.1"/>
    <property type="molecule type" value="Genomic_DNA"/>
</dbReference>
<accession>A0A1Y1QJA8</accession>
<name>A0A1Y1QJA8_9GAMM</name>
<evidence type="ECO:0000256" key="1">
    <source>
        <dbReference type="SAM" id="MobiDB-lite"/>
    </source>
</evidence>
<organism evidence="3 4">
    <name type="scientific">Thiothrix lacustris</name>
    <dbReference type="NCBI Taxonomy" id="525917"/>
    <lineage>
        <taxon>Bacteria</taxon>
        <taxon>Pseudomonadati</taxon>
        <taxon>Pseudomonadota</taxon>
        <taxon>Gammaproteobacteria</taxon>
        <taxon>Thiotrichales</taxon>
        <taxon>Thiotrichaceae</taxon>
        <taxon>Thiothrix</taxon>
    </lineage>
</organism>